<dbReference type="AlphaFoldDB" id="A0A327Q6P9"/>
<comment type="caution">
    <text evidence="2">The sequence shown here is derived from an EMBL/GenBank/DDBJ whole genome shotgun (WGS) entry which is preliminary data.</text>
</comment>
<keyword evidence="1" id="KW-0732">Signal</keyword>
<evidence type="ECO:0000313" key="2">
    <source>
        <dbReference type="EMBL" id="RAI99477.1"/>
    </source>
</evidence>
<accession>A0A327Q6P9</accession>
<dbReference type="Pfam" id="PF16267">
    <property type="entry name" value="DUF4920"/>
    <property type="match status" value="1"/>
</dbReference>
<feature type="chain" id="PRO_5016442410" evidence="1">
    <location>
        <begin position="20"/>
        <end position="158"/>
    </location>
</feature>
<reference evidence="2 3" key="1">
    <citation type="submission" date="2018-06" db="EMBL/GenBank/DDBJ databases">
        <title>Genomic Encyclopedia of Archaeal and Bacterial Type Strains, Phase II (KMG-II): from individual species to whole genera.</title>
        <authorList>
            <person name="Goeker M."/>
        </authorList>
    </citation>
    <scope>NUCLEOTIDE SEQUENCE [LARGE SCALE GENOMIC DNA]</scope>
    <source>
        <strain evidence="2 3">DSM 23857</strain>
    </source>
</reference>
<dbReference type="EMBL" id="QLLL01000010">
    <property type="protein sequence ID" value="RAI99477.1"/>
    <property type="molecule type" value="Genomic_DNA"/>
</dbReference>
<dbReference type="RefSeq" id="WP_111599995.1">
    <property type="nucleotide sequence ID" value="NZ_QLLL01000010.1"/>
</dbReference>
<gene>
    <name evidence="2" type="ORF">LX64_04611</name>
</gene>
<dbReference type="Proteomes" id="UP000249547">
    <property type="component" value="Unassembled WGS sequence"/>
</dbReference>
<evidence type="ECO:0000313" key="3">
    <source>
        <dbReference type="Proteomes" id="UP000249547"/>
    </source>
</evidence>
<name>A0A327Q6P9_9BACT</name>
<proteinExistence type="predicted"/>
<dbReference type="OrthoDB" id="129527at2"/>
<protein>
    <submittedName>
        <fullName evidence="2">Uncharacterized protein DUF4920</fullName>
    </submittedName>
</protein>
<organism evidence="2 3">
    <name type="scientific">Chitinophaga skermanii</name>
    <dbReference type="NCBI Taxonomy" id="331697"/>
    <lineage>
        <taxon>Bacteria</taxon>
        <taxon>Pseudomonadati</taxon>
        <taxon>Bacteroidota</taxon>
        <taxon>Chitinophagia</taxon>
        <taxon>Chitinophagales</taxon>
        <taxon>Chitinophagaceae</taxon>
        <taxon>Chitinophaga</taxon>
    </lineage>
</organism>
<evidence type="ECO:0000256" key="1">
    <source>
        <dbReference type="SAM" id="SignalP"/>
    </source>
</evidence>
<dbReference type="InterPro" id="IPR032577">
    <property type="entry name" value="DUF4920"/>
</dbReference>
<sequence length="158" mass="17001">MYKILALCCCLLVGTLVNAQPPKGDAKVGDVYGAKIKTDGAIAINELPAKLTSDDAKMPVKIKATVVGVCPKKGCWVNLQINDSTTAFVKMKDYAFFVPTALKGKTVVVDGLAYTEVTTVKELKHYAEDAKKPQAEIDAITQDKKQIRITANGITVVE</sequence>
<feature type="signal peptide" evidence="1">
    <location>
        <begin position="1"/>
        <end position="19"/>
    </location>
</feature>
<keyword evidence="3" id="KW-1185">Reference proteome</keyword>